<dbReference type="AlphaFoldDB" id="A0A8S1GWQ2"/>
<evidence type="ECO:0000313" key="2">
    <source>
        <dbReference type="EMBL" id="CAD6187444.1"/>
    </source>
</evidence>
<reference evidence="2" key="1">
    <citation type="submission" date="2020-10" db="EMBL/GenBank/DDBJ databases">
        <authorList>
            <person name="Kikuchi T."/>
        </authorList>
    </citation>
    <scope>NUCLEOTIDE SEQUENCE</scope>
    <source>
        <strain evidence="2">NKZ352</strain>
    </source>
</reference>
<sequence>MQTTDYSSRARDVADVLLDSHFRVVHRATLLQSALLAGTQAFLSPILNYFFFKTRKFALRAAVSSFEPAFRTQPT</sequence>
<proteinExistence type="predicted"/>
<dbReference type="EMBL" id="CAJGYM010000006">
    <property type="protein sequence ID" value="CAD6187444.1"/>
    <property type="molecule type" value="Genomic_DNA"/>
</dbReference>
<evidence type="ECO:0000313" key="3">
    <source>
        <dbReference type="Proteomes" id="UP000835052"/>
    </source>
</evidence>
<keyword evidence="3" id="KW-1185">Reference proteome</keyword>
<comment type="caution">
    <text evidence="2">The sequence shown here is derived from an EMBL/GenBank/DDBJ whole genome shotgun (WGS) entry which is preliminary data.</text>
</comment>
<gene>
    <name evidence="2" type="ORF">CAUJ_LOCUS3363</name>
</gene>
<evidence type="ECO:0000256" key="1">
    <source>
        <dbReference type="SAM" id="Phobius"/>
    </source>
</evidence>
<feature type="transmembrane region" description="Helical" evidence="1">
    <location>
        <begin position="30"/>
        <end position="52"/>
    </location>
</feature>
<protein>
    <submittedName>
        <fullName evidence="2">Uncharacterized protein</fullName>
    </submittedName>
</protein>
<keyword evidence="1" id="KW-1133">Transmembrane helix</keyword>
<organism evidence="2 3">
    <name type="scientific">Caenorhabditis auriculariae</name>
    <dbReference type="NCBI Taxonomy" id="2777116"/>
    <lineage>
        <taxon>Eukaryota</taxon>
        <taxon>Metazoa</taxon>
        <taxon>Ecdysozoa</taxon>
        <taxon>Nematoda</taxon>
        <taxon>Chromadorea</taxon>
        <taxon>Rhabditida</taxon>
        <taxon>Rhabditina</taxon>
        <taxon>Rhabditomorpha</taxon>
        <taxon>Rhabditoidea</taxon>
        <taxon>Rhabditidae</taxon>
        <taxon>Peloderinae</taxon>
        <taxon>Caenorhabditis</taxon>
    </lineage>
</organism>
<dbReference type="Proteomes" id="UP000835052">
    <property type="component" value="Unassembled WGS sequence"/>
</dbReference>
<keyword evidence="1" id="KW-0472">Membrane</keyword>
<accession>A0A8S1GWQ2</accession>
<keyword evidence="1" id="KW-0812">Transmembrane</keyword>
<name>A0A8S1GWQ2_9PELO</name>